<dbReference type="InterPro" id="IPR025438">
    <property type="entry name" value="DUF4180"/>
</dbReference>
<feature type="domain" description="DUF4180" evidence="1">
    <location>
        <begin position="9"/>
        <end position="117"/>
    </location>
</feature>
<evidence type="ECO:0000313" key="2">
    <source>
        <dbReference type="EMBL" id="QHV97693.1"/>
    </source>
</evidence>
<dbReference type="RefSeq" id="WP_162388103.1">
    <property type="nucleotide sequence ID" value="NZ_CP045997.1"/>
</dbReference>
<sequence length="120" mass="13608">MQIETHTINDIKIAEVVSDVIVIKTTEDGLDLLGNLYYQDFDRIIIHEKNITPDFFDLKSGIAGEILQKFSTYRVRLAIVGDFAKYPGKSIKDFIIESNRARQINFVNSTAEALNRLSAN</sequence>
<gene>
    <name evidence="2" type="ORF">GJR95_22965</name>
</gene>
<dbReference type="Proteomes" id="UP000464577">
    <property type="component" value="Chromosome"/>
</dbReference>
<dbReference type="EMBL" id="CP045997">
    <property type="protein sequence ID" value="QHV97693.1"/>
    <property type="molecule type" value="Genomic_DNA"/>
</dbReference>
<keyword evidence="3" id="KW-1185">Reference proteome</keyword>
<name>A0A6P1VX54_9BACT</name>
<accession>A0A6P1VX54</accession>
<evidence type="ECO:0000313" key="3">
    <source>
        <dbReference type="Proteomes" id="UP000464577"/>
    </source>
</evidence>
<reference evidence="2 3" key="1">
    <citation type="submission" date="2019-11" db="EMBL/GenBank/DDBJ databases">
        <title>Spirosoma endbachense sp. nov., isolated from a natural salt meadow.</title>
        <authorList>
            <person name="Rojas J."/>
            <person name="Ambika Manirajan B."/>
            <person name="Ratering S."/>
            <person name="Suarez C."/>
            <person name="Geissler-Plaum R."/>
            <person name="Schnell S."/>
        </authorList>
    </citation>
    <scope>NUCLEOTIDE SEQUENCE [LARGE SCALE GENOMIC DNA]</scope>
    <source>
        <strain evidence="2 3">I-24</strain>
    </source>
</reference>
<proteinExistence type="predicted"/>
<dbReference type="KEGG" id="senf:GJR95_22965"/>
<evidence type="ECO:0000259" key="1">
    <source>
        <dbReference type="Pfam" id="PF13788"/>
    </source>
</evidence>
<dbReference type="Pfam" id="PF13788">
    <property type="entry name" value="DUF4180"/>
    <property type="match status" value="1"/>
</dbReference>
<organism evidence="2 3">
    <name type="scientific">Spirosoma endbachense</name>
    <dbReference type="NCBI Taxonomy" id="2666025"/>
    <lineage>
        <taxon>Bacteria</taxon>
        <taxon>Pseudomonadati</taxon>
        <taxon>Bacteroidota</taxon>
        <taxon>Cytophagia</taxon>
        <taxon>Cytophagales</taxon>
        <taxon>Cytophagaceae</taxon>
        <taxon>Spirosoma</taxon>
    </lineage>
</organism>
<dbReference type="AlphaFoldDB" id="A0A6P1VX54"/>
<protein>
    <submittedName>
        <fullName evidence="2">DUF4180 domain-containing protein</fullName>
    </submittedName>
</protein>